<reference evidence="2" key="1">
    <citation type="submission" date="2014-09" db="EMBL/GenBank/DDBJ databases">
        <authorList>
            <person name="Magalhaes I.L.F."/>
            <person name="Oliveira U."/>
            <person name="Santos F.R."/>
            <person name="Vidigal T.H.D.A."/>
            <person name="Brescovit A.D."/>
            <person name="Santos A.J."/>
        </authorList>
    </citation>
    <scope>NUCLEOTIDE SEQUENCE</scope>
    <source>
        <tissue evidence="2">Shoot tissue taken approximately 20 cm above the soil surface</tissue>
    </source>
</reference>
<organism evidence="2">
    <name type="scientific">Arundo donax</name>
    <name type="common">Giant reed</name>
    <name type="synonym">Donax arundinaceus</name>
    <dbReference type="NCBI Taxonomy" id="35708"/>
    <lineage>
        <taxon>Eukaryota</taxon>
        <taxon>Viridiplantae</taxon>
        <taxon>Streptophyta</taxon>
        <taxon>Embryophyta</taxon>
        <taxon>Tracheophyta</taxon>
        <taxon>Spermatophyta</taxon>
        <taxon>Magnoliopsida</taxon>
        <taxon>Liliopsida</taxon>
        <taxon>Poales</taxon>
        <taxon>Poaceae</taxon>
        <taxon>PACMAD clade</taxon>
        <taxon>Arundinoideae</taxon>
        <taxon>Arundineae</taxon>
        <taxon>Arundo</taxon>
    </lineage>
</organism>
<reference evidence="2" key="2">
    <citation type="journal article" date="2015" name="Data Brief">
        <title>Shoot transcriptome of the giant reed, Arundo donax.</title>
        <authorList>
            <person name="Barrero R.A."/>
            <person name="Guerrero F.D."/>
            <person name="Moolhuijzen P."/>
            <person name="Goolsby J.A."/>
            <person name="Tidwell J."/>
            <person name="Bellgard S.E."/>
            <person name="Bellgard M.I."/>
        </authorList>
    </citation>
    <scope>NUCLEOTIDE SEQUENCE</scope>
    <source>
        <tissue evidence="2">Shoot tissue taken approximately 20 cm above the soil surface</tissue>
    </source>
</reference>
<name>A0A0A9DER3_ARUDO</name>
<dbReference type="EMBL" id="GBRH01211554">
    <property type="protein sequence ID" value="JAD86341.1"/>
    <property type="molecule type" value="Transcribed_RNA"/>
</dbReference>
<proteinExistence type="predicted"/>
<protein>
    <submittedName>
        <fullName evidence="2">Uncharacterized protein</fullName>
    </submittedName>
</protein>
<evidence type="ECO:0000313" key="2">
    <source>
        <dbReference type="EMBL" id="JAD86341.1"/>
    </source>
</evidence>
<dbReference type="AlphaFoldDB" id="A0A0A9DER3"/>
<feature type="region of interest" description="Disordered" evidence="1">
    <location>
        <begin position="1"/>
        <end position="23"/>
    </location>
</feature>
<accession>A0A0A9DER3</accession>
<evidence type="ECO:0000256" key="1">
    <source>
        <dbReference type="SAM" id="MobiDB-lite"/>
    </source>
</evidence>
<sequence>MTCRTTVVPARPWSTTSQPDKQFQKRPCTCEKKLTCHGRDPFPHLLSESGGVHVVGDGPRRMARTRWPAEQSTDAALWRQVVAGCVSPREP</sequence>